<dbReference type="Proteomes" id="UP000184498">
    <property type="component" value="Unassembled WGS sequence"/>
</dbReference>
<organism evidence="2 3">
    <name type="scientific">Epilithonimonas mollis</name>
    <dbReference type="NCBI Taxonomy" id="216903"/>
    <lineage>
        <taxon>Bacteria</taxon>
        <taxon>Pseudomonadati</taxon>
        <taxon>Bacteroidota</taxon>
        <taxon>Flavobacteriia</taxon>
        <taxon>Flavobacteriales</taxon>
        <taxon>Weeksellaceae</taxon>
        <taxon>Chryseobacterium group</taxon>
        <taxon>Epilithonimonas</taxon>
    </lineage>
</organism>
<feature type="region of interest" description="Disordered" evidence="1">
    <location>
        <begin position="36"/>
        <end position="73"/>
    </location>
</feature>
<keyword evidence="3" id="KW-1185">Reference proteome</keyword>
<gene>
    <name evidence="2" type="ORF">SAMN05444371_2419</name>
</gene>
<sequence>MKKSISILAIALVSLNFVSCRQDDVTSDMDVVTKKESSNFRKGGDSVKAETTTVQHAQRPVDPDPPVKDGTSW</sequence>
<evidence type="ECO:0000313" key="3">
    <source>
        <dbReference type="Proteomes" id="UP000184498"/>
    </source>
</evidence>
<accession>A0A1M6SEF2</accession>
<name>A0A1M6SEF2_9FLAO</name>
<reference evidence="3" key="1">
    <citation type="submission" date="2016-11" db="EMBL/GenBank/DDBJ databases">
        <authorList>
            <person name="Varghese N."/>
            <person name="Submissions S."/>
        </authorList>
    </citation>
    <scope>NUCLEOTIDE SEQUENCE [LARGE SCALE GENOMIC DNA]</scope>
    <source>
        <strain evidence="3">DSM 18016</strain>
    </source>
</reference>
<evidence type="ECO:0000256" key="1">
    <source>
        <dbReference type="SAM" id="MobiDB-lite"/>
    </source>
</evidence>
<dbReference type="OrthoDB" id="1273693at2"/>
<protein>
    <submittedName>
        <fullName evidence="2">Uncharacterized protein</fullName>
    </submittedName>
</protein>
<proteinExistence type="predicted"/>
<feature type="compositionally biased region" description="Basic and acidic residues" evidence="1">
    <location>
        <begin position="36"/>
        <end position="48"/>
    </location>
</feature>
<dbReference type="AlphaFoldDB" id="A0A1M6SEF2"/>
<dbReference type="RefSeq" id="WP_072998230.1">
    <property type="nucleotide sequence ID" value="NZ_FRAM01000002.1"/>
</dbReference>
<dbReference type="EMBL" id="FRAM01000002">
    <property type="protein sequence ID" value="SHK43101.1"/>
    <property type="molecule type" value="Genomic_DNA"/>
</dbReference>
<evidence type="ECO:0000313" key="2">
    <source>
        <dbReference type="EMBL" id="SHK43101.1"/>
    </source>
</evidence>
<dbReference type="STRING" id="216903.SAMN05444371_2419"/>